<sequence>MADLPALLTASLQPSQRKQAEQTLQSLSGQPGFLSSLLRLILEPSLERSVRLAGGIYIKNIAKHQWDEEEQRVAPAEKAQLRSQLVPAMLSLSDPADKSIRAQIAETVSLIAALDFPNEWPDLIDQLVKALSPTNYHANLSILETAHSMFRRWRSQMRSNDLFSEINLVLSKFMEPFLLLFRQTANLLLDPSQNISLTSSQQSYALLASCMVQLLEIFYDFTCHDLPPALEDAHDEFFAPGTGWFHKFIGWEPALLQGDAYDTQPSIPSLLKAAILEVVELFLKLYPEQLQNTNSVESFVQEVWSLVGSNRLPTIADDALVSQSLRFISTAIRMGHYQALFAERATISSLIEGVVVPNVTFRDHEIEQFEDDPLDFVRQDLGASLTGIGGAAGAGADATRRQAAADVLNALVGSGHETLTTEITGAWINNGLQQYASNPGEHWRSKDSAVYLLTAVASRGGTSKHGVTSTNTLVDVVKFFSEHVYSDLEAQPGKVHAVLQADAIRFLYTFRNQLTKPQLLSVLPLLVRHLGSENYVTYTYAAITIDRILFIKQEGRLLFSHADIQDFAQPLLDALFKRIESQTTPEKVAENDHLMRCAMRVIITARHTLAPVYEPLLVRLVGILGVISKNPSNPHFDQYIFESLSALMRFTVGSTPTTLQTFEQALFGPFTIILQQDIDQYIPYVFQVLAQMLELQQARAVPEQYRSLLPFLLTPNIWQQKGSIPGLVKLLQAFLERDAAQMVQHGQLASVLAVVQQRLVPSKVNDAWGFELLQAVVKYIAPDQLKPFFKPVILTLLTRLHSNKTDKYAYGFTHFLLYTMALDISGLSPDYVIAAVEEIQPGLWSQLVVNFITPQAPKLPHKDRKVAVVGMTKMLTQSSLMLQEPSIQCWPASFTALAKLFMEPQYLQSAQSKTGDDDDNAVALTEIDYEEQTAGYQAAYSRLAAADTVREDPVAYVNNPRDFLGQALVKMSAENKTRLHSLIGAANQDAVGPFVRGLGEAGFAL</sequence>
<dbReference type="Pfam" id="PF03810">
    <property type="entry name" value="IBN_N"/>
    <property type="match status" value="1"/>
</dbReference>
<dbReference type="Proteomes" id="UP001556367">
    <property type="component" value="Unassembled WGS sequence"/>
</dbReference>
<dbReference type="SMART" id="SM00913">
    <property type="entry name" value="IBN_N"/>
    <property type="match status" value="1"/>
</dbReference>
<dbReference type="Pfam" id="PF08506">
    <property type="entry name" value="Cse1"/>
    <property type="match status" value="1"/>
</dbReference>
<dbReference type="InterPro" id="IPR005043">
    <property type="entry name" value="XPO2_C"/>
</dbReference>
<evidence type="ECO:0000313" key="9">
    <source>
        <dbReference type="EMBL" id="KAL0945218.1"/>
    </source>
</evidence>
<dbReference type="Gene3D" id="1.25.10.10">
    <property type="entry name" value="Leucine-rich Repeat Variant"/>
    <property type="match status" value="1"/>
</dbReference>
<evidence type="ECO:0000256" key="1">
    <source>
        <dbReference type="ARBA" id="ARBA00004123"/>
    </source>
</evidence>
<keyword evidence="7" id="KW-0539">Nucleus</keyword>
<reference evidence="10" key="1">
    <citation type="submission" date="2024-06" db="EMBL/GenBank/DDBJ databases">
        <title>Multi-omics analyses provide insights into the biosynthesis of the anticancer antibiotic pleurotin in Hohenbuehelia grisea.</title>
        <authorList>
            <person name="Weaver J.A."/>
            <person name="Alberti F."/>
        </authorList>
    </citation>
    <scope>NUCLEOTIDE SEQUENCE [LARGE SCALE GENOMIC DNA]</scope>
    <source>
        <strain evidence="10">T-177</strain>
    </source>
</reference>
<proteinExistence type="inferred from homology"/>
<evidence type="ECO:0000256" key="7">
    <source>
        <dbReference type="ARBA" id="ARBA00023242"/>
    </source>
</evidence>
<dbReference type="PROSITE" id="PS50166">
    <property type="entry name" value="IMPORTIN_B_NT"/>
    <property type="match status" value="1"/>
</dbReference>
<dbReference type="PANTHER" id="PTHR10997:SF8">
    <property type="entry name" value="EXPORTIN-2"/>
    <property type="match status" value="1"/>
</dbReference>
<keyword evidence="5" id="KW-0963">Cytoplasm</keyword>
<dbReference type="InterPro" id="IPR013713">
    <property type="entry name" value="XPO2_central"/>
</dbReference>
<keyword evidence="6" id="KW-0653">Protein transport</keyword>
<organism evidence="9 10">
    <name type="scientific">Hohenbuehelia grisea</name>
    <dbReference type="NCBI Taxonomy" id="104357"/>
    <lineage>
        <taxon>Eukaryota</taxon>
        <taxon>Fungi</taxon>
        <taxon>Dikarya</taxon>
        <taxon>Basidiomycota</taxon>
        <taxon>Agaricomycotina</taxon>
        <taxon>Agaricomycetes</taxon>
        <taxon>Agaricomycetidae</taxon>
        <taxon>Agaricales</taxon>
        <taxon>Pleurotineae</taxon>
        <taxon>Pleurotaceae</taxon>
        <taxon>Hohenbuehelia</taxon>
    </lineage>
</organism>
<comment type="caution">
    <text evidence="9">The sequence shown here is derived from an EMBL/GenBank/DDBJ whole genome shotgun (WGS) entry which is preliminary data.</text>
</comment>
<dbReference type="EMBL" id="JASNQZ010000018">
    <property type="protein sequence ID" value="KAL0945218.1"/>
    <property type="molecule type" value="Genomic_DNA"/>
</dbReference>
<dbReference type="InterPro" id="IPR016024">
    <property type="entry name" value="ARM-type_fold"/>
</dbReference>
<evidence type="ECO:0000313" key="10">
    <source>
        <dbReference type="Proteomes" id="UP001556367"/>
    </source>
</evidence>
<protein>
    <recommendedName>
        <fullName evidence="8">Importin N-terminal domain-containing protein</fullName>
    </recommendedName>
</protein>
<evidence type="ECO:0000256" key="2">
    <source>
        <dbReference type="ARBA" id="ARBA00004496"/>
    </source>
</evidence>
<accession>A0ABR3IPJ4</accession>
<dbReference type="PANTHER" id="PTHR10997">
    <property type="entry name" value="IMPORTIN-7, 8, 11"/>
    <property type="match status" value="1"/>
</dbReference>
<name>A0ABR3IPJ4_9AGAR</name>
<comment type="similarity">
    <text evidence="3">Belongs to the XPO2/CSE1 family.</text>
</comment>
<comment type="subcellular location">
    <subcellularLocation>
        <location evidence="2">Cytoplasm</location>
    </subcellularLocation>
    <subcellularLocation>
        <location evidence="1">Nucleus</location>
    </subcellularLocation>
</comment>
<evidence type="ECO:0000256" key="5">
    <source>
        <dbReference type="ARBA" id="ARBA00022490"/>
    </source>
</evidence>
<dbReference type="InterPro" id="IPR011989">
    <property type="entry name" value="ARM-like"/>
</dbReference>
<evidence type="ECO:0000256" key="3">
    <source>
        <dbReference type="ARBA" id="ARBA00008669"/>
    </source>
</evidence>
<keyword evidence="10" id="KW-1185">Reference proteome</keyword>
<feature type="domain" description="Importin N-terminal" evidence="8">
    <location>
        <begin position="20"/>
        <end position="91"/>
    </location>
</feature>
<keyword evidence="4" id="KW-0813">Transport</keyword>
<dbReference type="Pfam" id="PF03378">
    <property type="entry name" value="CAS_CSE1"/>
    <property type="match status" value="1"/>
</dbReference>
<evidence type="ECO:0000256" key="6">
    <source>
        <dbReference type="ARBA" id="ARBA00022927"/>
    </source>
</evidence>
<dbReference type="SUPFAM" id="SSF48371">
    <property type="entry name" value="ARM repeat"/>
    <property type="match status" value="1"/>
</dbReference>
<dbReference type="InterPro" id="IPR001494">
    <property type="entry name" value="Importin-beta_N"/>
</dbReference>
<evidence type="ECO:0000256" key="4">
    <source>
        <dbReference type="ARBA" id="ARBA00022448"/>
    </source>
</evidence>
<gene>
    <name evidence="9" type="ORF">HGRIS_000730</name>
</gene>
<evidence type="ECO:0000259" key="8">
    <source>
        <dbReference type="PROSITE" id="PS50166"/>
    </source>
</evidence>